<proteinExistence type="predicted"/>
<dbReference type="PANTHER" id="PTHR33332">
    <property type="entry name" value="REVERSE TRANSCRIPTASE DOMAIN-CONTAINING PROTEIN"/>
    <property type="match status" value="1"/>
</dbReference>
<dbReference type="AlphaFoldDB" id="A0A3M0KDC6"/>
<organism evidence="1 2">
    <name type="scientific">Hirundo rustica rustica</name>
    <dbReference type="NCBI Taxonomy" id="333673"/>
    <lineage>
        <taxon>Eukaryota</taxon>
        <taxon>Metazoa</taxon>
        <taxon>Chordata</taxon>
        <taxon>Craniata</taxon>
        <taxon>Vertebrata</taxon>
        <taxon>Euteleostomi</taxon>
        <taxon>Archelosauria</taxon>
        <taxon>Archosauria</taxon>
        <taxon>Dinosauria</taxon>
        <taxon>Saurischia</taxon>
        <taxon>Theropoda</taxon>
        <taxon>Coelurosauria</taxon>
        <taxon>Aves</taxon>
        <taxon>Neognathae</taxon>
        <taxon>Neoaves</taxon>
        <taxon>Telluraves</taxon>
        <taxon>Australaves</taxon>
        <taxon>Passeriformes</taxon>
        <taxon>Sylvioidea</taxon>
        <taxon>Hirundinidae</taxon>
        <taxon>Hirundo</taxon>
    </lineage>
</organism>
<dbReference type="OrthoDB" id="10428099at2759"/>
<comment type="caution">
    <text evidence="1">The sequence shown here is derived from an EMBL/GenBank/DDBJ whole genome shotgun (WGS) entry which is preliminary data.</text>
</comment>
<gene>
    <name evidence="1" type="ORF">DUI87_18381</name>
</gene>
<sequence>MLPHQELAHAKTTHLAQELPKIYLTEGTVWQALLVVFSALLVFSNLSEQAQIFINNINRGIECTLSKLADDSKLSGAVDIPEGGDTIQRDLDRLEQWAHGNLMKFNKTKNKVLQLGQGNPRYQHRLGMNRSRAAVLTRTCG</sequence>
<evidence type="ECO:0008006" key="3">
    <source>
        <dbReference type="Google" id="ProtNLM"/>
    </source>
</evidence>
<keyword evidence="2" id="KW-1185">Reference proteome</keyword>
<reference evidence="1 2" key="1">
    <citation type="submission" date="2018-07" db="EMBL/GenBank/DDBJ databases">
        <title>A high quality draft genome assembly of the barn swallow (H. rustica rustica).</title>
        <authorList>
            <person name="Formenti G."/>
            <person name="Chiara M."/>
            <person name="Poveda L."/>
            <person name="Francoijs K.-J."/>
            <person name="Bonisoli-Alquati A."/>
            <person name="Canova L."/>
            <person name="Gianfranceschi L."/>
            <person name="Horner D.S."/>
            <person name="Saino N."/>
        </authorList>
    </citation>
    <scope>NUCLEOTIDE SEQUENCE [LARGE SCALE GENOMIC DNA]</scope>
    <source>
        <strain evidence="1">Chelidonia</strain>
        <tissue evidence="1">Blood</tissue>
    </source>
</reference>
<evidence type="ECO:0000313" key="1">
    <source>
        <dbReference type="EMBL" id="RMC05197.1"/>
    </source>
</evidence>
<dbReference type="EMBL" id="QRBI01000123">
    <property type="protein sequence ID" value="RMC05197.1"/>
    <property type="molecule type" value="Genomic_DNA"/>
</dbReference>
<accession>A0A3M0KDC6</accession>
<name>A0A3M0KDC6_HIRRU</name>
<protein>
    <recommendedName>
        <fullName evidence="3">Rna-directed dna polymerase from mobile element jockey-like</fullName>
    </recommendedName>
</protein>
<dbReference type="STRING" id="333673.A0A3M0KDC6"/>
<evidence type="ECO:0000313" key="2">
    <source>
        <dbReference type="Proteomes" id="UP000269221"/>
    </source>
</evidence>
<dbReference type="Proteomes" id="UP000269221">
    <property type="component" value="Unassembled WGS sequence"/>
</dbReference>